<dbReference type="AlphaFoldDB" id="A0A5A9GD58"/>
<organism evidence="1 2">
    <name type="scientific">Azospirillum lipoferum</name>
    <dbReference type="NCBI Taxonomy" id="193"/>
    <lineage>
        <taxon>Bacteria</taxon>
        <taxon>Pseudomonadati</taxon>
        <taxon>Pseudomonadota</taxon>
        <taxon>Alphaproteobacteria</taxon>
        <taxon>Rhodospirillales</taxon>
        <taxon>Azospirillaceae</taxon>
        <taxon>Azospirillum</taxon>
    </lineage>
</organism>
<keyword evidence="2" id="KW-1185">Reference proteome</keyword>
<accession>A0A5A9GD58</accession>
<protein>
    <submittedName>
        <fullName evidence="1">Uncharacterized protein</fullName>
    </submittedName>
</protein>
<dbReference type="EMBL" id="VTTN01000016">
    <property type="protein sequence ID" value="KAA0592420.1"/>
    <property type="molecule type" value="Genomic_DNA"/>
</dbReference>
<reference evidence="1 2" key="1">
    <citation type="submission" date="2019-08" db="EMBL/GenBank/DDBJ databases">
        <authorList>
            <person name="Grouzdev D."/>
            <person name="Tikhonova E."/>
            <person name="Kravchenko I."/>
        </authorList>
    </citation>
    <scope>NUCLEOTIDE SEQUENCE [LARGE SCALE GENOMIC DNA]</scope>
    <source>
        <strain evidence="1 2">59b</strain>
    </source>
</reference>
<evidence type="ECO:0000313" key="1">
    <source>
        <dbReference type="EMBL" id="KAA0592420.1"/>
    </source>
</evidence>
<comment type="caution">
    <text evidence="1">The sequence shown here is derived from an EMBL/GenBank/DDBJ whole genome shotgun (WGS) entry which is preliminary data.</text>
</comment>
<name>A0A5A9GD58_AZOLI</name>
<sequence length="112" mass="12801">MQELGEVFIESLPEHISMLKIPGRWVAEDAHWESVLARIDRVEEIQHAMHQVLCDAITQEAQTHAEGAFHALLEKQKSDSSFPYFFNGWNETHKTTSLVSAKIIMRLGARQT</sequence>
<evidence type="ECO:0000313" key="2">
    <source>
        <dbReference type="Proteomes" id="UP000324927"/>
    </source>
</evidence>
<gene>
    <name evidence="1" type="ORF">FZ942_28300</name>
</gene>
<dbReference type="RefSeq" id="WP_149234402.1">
    <property type="nucleotide sequence ID" value="NZ_JALJXJ010000019.1"/>
</dbReference>
<dbReference type="Proteomes" id="UP000324927">
    <property type="component" value="Unassembled WGS sequence"/>
</dbReference>
<proteinExistence type="predicted"/>